<comment type="subcellular location">
    <subcellularLocation>
        <location evidence="1">Nucleus</location>
    </subcellularLocation>
</comment>
<name>A0A9W4U1V1_9PLEO</name>
<dbReference type="Proteomes" id="UP001152607">
    <property type="component" value="Unassembled WGS sequence"/>
</dbReference>
<dbReference type="Gene3D" id="4.10.240.10">
    <property type="entry name" value="Zn(2)-C6 fungal-type DNA-binding domain"/>
    <property type="match status" value="1"/>
</dbReference>
<evidence type="ECO:0000256" key="2">
    <source>
        <dbReference type="ARBA" id="ARBA00022723"/>
    </source>
</evidence>
<dbReference type="CDD" id="cd12148">
    <property type="entry name" value="fungal_TF_MHR"/>
    <property type="match status" value="1"/>
</dbReference>
<evidence type="ECO:0000259" key="5">
    <source>
        <dbReference type="PROSITE" id="PS50048"/>
    </source>
</evidence>
<dbReference type="OrthoDB" id="424974at2759"/>
<dbReference type="GO" id="GO:0008270">
    <property type="term" value="F:zinc ion binding"/>
    <property type="evidence" value="ECO:0007669"/>
    <property type="project" value="InterPro"/>
</dbReference>
<comment type="caution">
    <text evidence="6">The sequence shown here is derived from an EMBL/GenBank/DDBJ whole genome shotgun (WGS) entry which is preliminary data.</text>
</comment>
<feature type="region of interest" description="Disordered" evidence="4">
    <location>
        <begin position="102"/>
        <end position="139"/>
    </location>
</feature>
<dbReference type="InterPro" id="IPR007219">
    <property type="entry name" value="XnlR_reg_dom"/>
</dbReference>
<dbReference type="CDD" id="cd00067">
    <property type="entry name" value="GAL4"/>
    <property type="match status" value="1"/>
</dbReference>
<proteinExistence type="predicted"/>
<reference evidence="6" key="1">
    <citation type="submission" date="2023-01" db="EMBL/GenBank/DDBJ databases">
        <authorList>
            <person name="Van Ghelder C."/>
            <person name="Rancurel C."/>
        </authorList>
    </citation>
    <scope>NUCLEOTIDE SEQUENCE</scope>
    <source>
        <strain evidence="6">CNCM I-4278</strain>
    </source>
</reference>
<dbReference type="GO" id="GO:0006351">
    <property type="term" value="P:DNA-templated transcription"/>
    <property type="evidence" value="ECO:0007669"/>
    <property type="project" value="InterPro"/>
</dbReference>
<evidence type="ECO:0000256" key="4">
    <source>
        <dbReference type="SAM" id="MobiDB-lite"/>
    </source>
</evidence>
<dbReference type="AlphaFoldDB" id="A0A9W4U1V1"/>
<gene>
    <name evidence="6" type="ORF">PDIGIT_LOCUS332</name>
</gene>
<keyword evidence="3" id="KW-0539">Nucleus</keyword>
<dbReference type="PROSITE" id="PS50048">
    <property type="entry name" value="ZN2_CY6_FUNGAL_2"/>
    <property type="match status" value="1"/>
</dbReference>
<evidence type="ECO:0000313" key="6">
    <source>
        <dbReference type="EMBL" id="CAI6234133.1"/>
    </source>
</evidence>
<dbReference type="SUPFAM" id="SSF57701">
    <property type="entry name" value="Zn2/Cys6 DNA-binding domain"/>
    <property type="match status" value="1"/>
</dbReference>
<evidence type="ECO:0000256" key="1">
    <source>
        <dbReference type="ARBA" id="ARBA00004123"/>
    </source>
</evidence>
<dbReference type="EMBL" id="CAOQHR010000001">
    <property type="protein sequence ID" value="CAI6234133.1"/>
    <property type="molecule type" value="Genomic_DNA"/>
</dbReference>
<feature type="region of interest" description="Disordered" evidence="4">
    <location>
        <begin position="639"/>
        <end position="675"/>
    </location>
</feature>
<dbReference type="PANTHER" id="PTHR31001:SF85">
    <property type="entry name" value="ZN(II)2CYS6 TRANSCRIPTION FACTOR (EUROFUNG)"/>
    <property type="match status" value="1"/>
</dbReference>
<dbReference type="PROSITE" id="PS00463">
    <property type="entry name" value="ZN2_CY6_FUNGAL_1"/>
    <property type="match status" value="1"/>
</dbReference>
<evidence type="ECO:0000313" key="7">
    <source>
        <dbReference type="Proteomes" id="UP001152607"/>
    </source>
</evidence>
<feature type="compositionally biased region" description="Low complexity" evidence="4">
    <location>
        <begin position="651"/>
        <end position="665"/>
    </location>
</feature>
<dbReference type="GO" id="GO:0000981">
    <property type="term" value="F:DNA-binding transcription factor activity, RNA polymerase II-specific"/>
    <property type="evidence" value="ECO:0007669"/>
    <property type="project" value="InterPro"/>
</dbReference>
<sequence length="804" mass="89469">MSQNIDQAPPQHQPQRVRLKSNKTIATHHQYACLRCRSRRVKCDKTLTGCAHCAAHRQPCVYSARRPRKSHKSTKSSGTTTASLARKILLPANPASSLSCIPALERRSDSEETTVDGTEWDSSGQALDDGEEEEAVVPQDFRNSAYRVQTCTKGGDRLLIDSNGGCHFVGSEKVEQVMYCEQVLRTHPQEAGGELAIKQNPKISRNLDPNALLSASLYNEQDTSVCHPPADIMHVLWNHFVQNVDIMAKVIYKPAVFELIQRAANNRLPSNLGTDESLLFAIWLASAITLTPTQCAHLTQTSQQTLLQRYTQALTHSLHKHSWPTTQTLSILQALTLYLIFSPENARATWMLSGMALSIAQAMGMHTDGSSYPAFSVIETEVRRRVWWTLCQLDVRISENCGLQSHVPFFATTKMPLHINDSDLSSCSSDGTVQERDRFSEMTPSLIKIEMAWTGLRVRRVRSFSSSSPSSAENEEDIRQIIQTQITRYRTKYLPYFFPSSSSSSESSQQHQQSEIHRLSELGTHLIIARLQKLQFDHSTTTSSALSREEQLLQHNTAILQIAHALPQKYKAYGWFFRCAYSKWHAVAYLLVQLCKISPSPSYGSGCSTSCSTKQRYSLDIIQQAYTTIDAAFAEWGGNTSTNSQENQRKSGPSSSSSYSPSSTSPEEKEAKAINPRSSIYNPLLQLYSRAQAVRSSLLIELGPAAPAIEYPISLSNECDSNPSKSGGDVPITDMISMLDNENPPALIPPPLPPSTMTMQNNNNNALLSSFDPFFGSYITAGEEGSLYEGTGWEEQFDLWVQDF</sequence>
<accession>A0A9W4U1V1</accession>
<feature type="region of interest" description="Disordered" evidence="4">
    <location>
        <begin position="1"/>
        <end position="20"/>
    </location>
</feature>
<evidence type="ECO:0000256" key="3">
    <source>
        <dbReference type="ARBA" id="ARBA00023242"/>
    </source>
</evidence>
<dbReference type="GO" id="GO:0005634">
    <property type="term" value="C:nucleus"/>
    <property type="evidence" value="ECO:0007669"/>
    <property type="project" value="UniProtKB-SubCell"/>
</dbReference>
<dbReference type="Pfam" id="PF00172">
    <property type="entry name" value="Zn_clus"/>
    <property type="match status" value="1"/>
</dbReference>
<dbReference type="InterPro" id="IPR036864">
    <property type="entry name" value="Zn2-C6_fun-type_DNA-bd_sf"/>
</dbReference>
<dbReference type="InterPro" id="IPR050613">
    <property type="entry name" value="Sec_Metabolite_Reg"/>
</dbReference>
<dbReference type="SMART" id="SM00906">
    <property type="entry name" value="Fungal_trans"/>
    <property type="match status" value="1"/>
</dbReference>
<keyword evidence="2" id="KW-0479">Metal-binding</keyword>
<feature type="domain" description="Zn(2)-C6 fungal-type" evidence="5">
    <location>
        <begin position="32"/>
        <end position="62"/>
    </location>
</feature>
<keyword evidence="7" id="KW-1185">Reference proteome</keyword>
<dbReference type="PANTHER" id="PTHR31001">
    <property type="entry name" value="UNCHARACTERIZED TRANSCRIPTIONAL REGULATORY PROTEIN"/>
    <property type="match status" value="1"/>
</dbReference>
<dbReference type="GO" id="GO:0003677">
    <property type="term" value="F:DNA binding"/>
    <property type="evidence" value="ECO:0007669"/>
    <property type="project" value="InterPro"/>
</dbReference>
<organism evidence="6 7">
    <name type="scientific">Periconia digitata</name>
    <dbReference type="NCBI Taxonomy" id="1303443"/>
    <lineage>
        <taxon>Eukaryota</taxon>
        <taxon>Fungi</taxon>
        <taxon>Dikarya</taxon>
        <taxon>Ascomycota</taxon>
        <taxon>Pezizomycotina</taxon>
        <taxon>Dothideomycetes</taxon>
        <taxon>Pleosporomycetidae</taxon>
        <taxon>Pleosporales</taxon>
        <taxon>Massarineae</taxon>
        <taxon>Periconiaceae</taxon>
        <taxon>Periconia</taxon>
    </lineage>
</organism>
<dbReference type="SMART" id="SM00066">
    <property type="entry name" value="GAL4"/>
    <property type="match status" value="1"/>
</dbReference>
<dbReference type="InterPro" id="IPR001138">
    <property type="entry name" value="Zn2Cys6_DnaBD"/>
</dbReference>
<protein>
    <recommendedName>
        <fullName evidence="5">Zn(2)-C6 fungal-type domain-containing protein</fullName>
    </recommendedName>
</protein>
<dbReference type="Pfam" id="PF04082">
    <property type="entry name" value="Fungal_trans"/>
    <property type="match status" value="1"/>
</dbReference>